<dbReference type="AlphaFoldDB" id="A0A137P4B9"/>
<dbReference type="SMART" id="SM00174">
    <property type="entry name" value="RHO"/>
    <property type="match status" value="1"/>
</dbReference>
<dbReference type="GO" id="GO:0003924">
    <property type="term" value="F:GTPase activity"/>
    <property type="evidence" value="ECO:0007669"/>
    <property type="project" value="InterPro"/>
</dbReference>
<reference evidence="2 3" key="1">
    <citation type="journal article" date="2015" name="Genome Biol. Evol.">
        <title>Phylogenomic analyses indicate that early fungi evolved digesting cell walls of algal ancestors of land plants.</title>
        <authorList>
            <person name="Chang Y."/>
            <person name="Wang S."/>
            <person name="Sekimoto S."/>
            <person name="Aerts A.L."/>
            <person name="Choi C."/>
            <person name="Clum A."/>
            <person name="LaButti K.M."/>
            <person name="Lindquist E.A."/>
            <person name="Yee Ngan C."/>
            <person name="Ohm R.A."/>
            <person name="Salamov A.A."/>
            <person name="Grigoriev I.V."/>
            <person name="Spatafora J.W."/>
            <person name="Berbee M.L."/>
        </authorList>
    </citation>
    <scope>NUCLEOTIDE SEQUENCE [LARGE SCALE GENOMIC DNA]</scope>
    <source>
        <strain evidence="2 3">NRRL 28638</strain>
    </source>
</reference>
<dbReference type="NCBIfam" id="TIGR00231">
    <property type="entry name" value="small_GTP"/>
    <property type="match status" value="1"/>
</dbReference>
<protein>
    <submittedName>
        <fullName evidence="2">p-loop containing nucleoside triphosphate hydrolase protein</fullName>
    </submittedName>
</protein>
<dbReference type="STRING" id="796925.A0A137P4B9"/>
<dbReference type="InterPro" id="IPR005225">
    <property type="entry name" value="Small_GTP-bd"/>
</dbReference>
<dbReference type="FunFam" id="3.40.50.300:FF:001447">
    <property type="entry name" value="Ras-related protein Rab-1B"/>
    <property type="match status" value="1"/>
</dbReference>
<dbReference type="Gene3D" id="3.40.50.300">
    <property type="entry name" value="P-loop containing nucleotide triphosphate hydrolases"/>
    <property type="match status" value="1"/>
</dbReference>
<sequence length="236" mass="27239">MNQKIDLKVVILGRSNAGKSSLMEKYLTSKFQIKNNSTTIGASFGCKKVQTKNKLVNMGIWDTAGSERYESMTQMYYRNASAAIICFDLTDLDSFKRVDYWLKQLRQFEQNCRVFLCGTKLDLFESEEKDYASDNMLFYQSNDQVLKNKLESSSINKVINEEEIEIYCNHNDIINYLPTSSKSGYNVDEIFQAIADDWIEQQILIENERRVSQHNEEEEANSIIVLKSNNSGSRCC</sequence>
<gene>
    <name evidence="2" type="ORF">CONCODRAFT_79114</name>
</gene>
<dbReference type="PROSITE" id="PS51419">
    <property type="entry name" value="RAB"/>
    <property type="match status" value="1"/>
</dbReference>
<keyword evidence="3" id="KW-1185">Reference proteome</keyword>
<evidence type="ECO:0000313" key="2">
    <source>
        <dbReference type="EMBL" id="KXN69862.1"/>
    </source>
</evidence>
<dbReference type="CDD" id="cd00154">
    <property type="entry name" value="Rab"/>
    <property type="match status" value="1"/>
</dbReference>
<dbReference type="InterPro" id="IPR001806">
    <property type="entry name" value="Small_GTPase"/>
</dbReference>
<dbReference type="Proteomes" id="UP000070444">
    <property type="component" value="Unassembled WGS sequence"/>
</dbReference>
<dbReference type="SMART" id="SM00176">
    <property type="entry name" value="RAN"/>
    <property type="match status" value="1"/>
</dbReference>
<dbReference type="GO" id="GO:0005525">
    <property type="term" value="F:GTP binding"/>
    <property type="evidence" value="ECO:0007669"/>
    <property type="project" value="InterPro"/>
</dbReference>
<dbReference type="InterPro" id="IPR027417">
    <property type="entry name" value="P-loop_NTPase"/>
</dbReference>
<dbReference type="OrthoDB" id="25896at2759"/>
<dbReference type="SMART" id="SM00173">
    <property type="entry name" value="RAS"/>
    <property type="match status" value="1"/>
</dbReference>
<proteinExistence type="predicted"/>
<dbReference type="PROSITE" id="PS51417">
    <property type="entry name" value="ARF"/>
    <property type="match status" value="1"/>
</dbReference>
<organism evidence="2 3">
    <name type="scientific">Conidiobolus coronatus (strain ATCC 28846 / CBS 209.66 / NRRL 28638)</name>
    <name type="common">Delacroixia coronata</name>
    <dbReference type="NCBI Taxonomy" id="796925"/>
    <lineage>
        <taxon>Eukaryota</taxon>
        <taxon>Fungi</taxon>
        <taxon>Fungi incertae sedis</taxon>
        <taxon>Zoopagomycota</taxon>
        <taxon>Entomophthoromycotina</taxon>
        <taxon>Entomophthoromycetes</taxon>
        <taxon>Entomophthorales</taxon>
        <taxon>Ancylistaceae</taxon>
        <taxon>Conidiobolus</taxon>
    </lineage>
</organism>
<dbReference type="SUPFAM" id="SSF52540">
    <property type="entry name" value="P-loop containing nucleoside triphosphate hydrolases"/>
    <property type="match status" value="1"/>
</dbReference>
<evidence type="ECO:0000256" key="1">
    <source>
        <dbReference type="ARBA" id="ARBA00022741"/>
    </source>
</evidence>
<keyword evidence="1" id="KW-0547">Nucleotide-binding</keyword>
<dbReference type="PROSITE" id="PS51421">
    <property type="entry name" value="RAS"/>
    <property type="match status" value="1"/>
</dbReference>
<keyword evidence="2" id="KW-0378">Hydrolase</keyword>
<dbReference type="PRINTS" id="PR00449">
    <property type="entry name" value="RASTRNSFRMNG"/>
</dbReference>
<accession>A0A137P4B9</accession>
<dbReference type="Pfam" id="PF00071">
    <property type="entry name" value="Ras"/>
    <property type="match status" value="1"/>
</dbReference>
<name>A0A137P4B9_CONC2</name>
<dbReference type="EMBL" id="KQ964521">
    <property type="protein sequence ID" value="KXN69862.1"/>
    <property type="molecule type" value="Genomic_DNA"/>
</dbReference>
<dbReference type="SMART" id="SM00175">
    <property type="entry name" value="RAB"/>
    <property type="match status" value="1"/>
</dbReference>
<dbReference type="PANTHER" id="PTHR47978">
    <property type="match status" value="1"/>
</dbReference>
<evidence type="ECO:0000313" key="3">
    <source>
        <dbReference type="Proteomes" id="UP000070444"/>
    </source>
</evidence>